<accession>A0AAV5WA86</accession>
<organism evidence="2 3">
    <name type="scientific">Pristionchus fissidentatus</name>
    <dbReference type="NCBI Taxonomy" id="1538716"/>
    <lineage>
        <taxon>Eukaryota</taxon>
        <taxon>Metazoa</taxon>
        <taxon>Ecdysozoa</taxon>
        <taxon>Nematoda</taxon>
        <taxon>Chromadorea</taxon>
        <taxon>Rhabditida</taxon>
        <taxon>Rhabditina</taxon>
        <taxon>Diplogasteromorpha</taxon>
        <taxon>Diplogasteroidea</taxon>
        <taxon>Neodiplogasteridae</taxon>
        <taxon>Pristionchus</taxon>
    </lineage>
</organism>
<evidence type="ECO:0000313" key="3">
    <source>
        <dbReference type="Proteomes" id="UP001432322"/>
    </source>
</evidence>
<gene>
    <name evidence="2" type="ORF">PFISCL1PPCAC_19199</name>
</gene>
<name>A0AAV5WA86_9BILA</name>
<dbReference type="EMBL" id="BTSY01000005">
    <property type="protein sequence ID" value="GMT27902.1"/>
    <property type="molecule type" value="Genomic_DNA"/>
</dbReference>
<dbReference type="InterPro" id="IPR001810">
    <property type="entry name" value="F-box_dom"/>
</dbReference>
<sequence length="177" mass="20651">MDLPNEILSRIISFLDIESRLKLRVNKRLDQLLLAINQDLYSLTIECYPKYNEVFIPGRYGCSFRPYKKVRTNSLIQGMRRIAKNTHFKTIHLYVVEMDSKGKHFVDLVNLFSADAIELSPTETITDWAESDNDVNGLHNPFQSGEIDRHFILEHFGNRRELCINFECSALKLEDLK</sequence>
<reference evidence="2" key="1">
    <citation type="submission" date="2023-10" db="EMBL/GenBank/DDBJ databases">
        <title>Genome assembly of Pristionchus species.</title>
        <authorList>
            <person name="Yoshida K."/>
            <person name="Sommer R.J."/>
        </authorList>
    </citation>
    <scope>NUCLEOTIDE SEQUENCE</scope>
    <source>
        <strain evidence="2">RS5133</strain>
    </source>
</reference>
<dbReference type="AlphaFoldDB" id="A0AAV5WA86"/>
<feature type="domain" description="F-box" evidence="1">
    <location>
        <begin position="1"/>
        <end position="24"/>
    </location>
</feature>
<keyword evidence="3" id="KW-1185">Reference proteome</keyword>
<dbReference type="SUPFAM" id="SSF81383">
    <property type="entry name" value="F-box domain"/>
    <property type="match status" value="1"/>
</dbReference>
<comment type="caution">
    <text evidence="2">The sequence shown here is derived from an EMBL/GenBank/DDBJ whole genome shotgun (WGS) entry which is preliminary data.</text>
</comment>
<dbReference type="InterPro" id="IPR036047">
    <property type="entry name" value="F-box-like_dom_sf"/>
</dbReference>
<evidence type="ECO:0000313" key="2">
    <source>
        <dbReference type="EMBL" id="GMT27902.1"/>
    </source>
</evidence>
<evidence type="ECO:0000259" key="1">
    <source>
        <dbReference type="PROSITE" id="PS50181"/>
    </source>
</evidence>
<dbReference type="Proteomes" id="UP001432322">
    <property type="component" value="Unassembled WGS sequence"/>
</dbReference>
<dbReference type="CDD" id="cd09917">
    <property type="entry name" value="F-box_SF"/>
    <property type="match status" value="1"/>
</dbReference>
<protein>
    <recommendedName>
        <fullName evidence="1">F-box domain-containing protein</fullName>
    </recommendedName>
</protein>
<proteinExistence type="predicted"/>
<dbReference type="PROSITE" id="PS50181">
    <property type="entry name" value="FBOX"/>
    <property type="match status" value="1"/>
</dbReference>
<feature type="non-terminal residue" evidence="2">
    <location>
        <position position="177"/>
    </location>
</feature>